<evidence type="ECO:0000313" key="1">
    <source>
        <dbReference type="EMBL" id="NOJ41042.1"/>
    </source>
</evidence>
<proteinExistence type="predicted"/>
<reference evidence="1 2" key="1">
    <citation type="submission" date="2020-03" db="EMBL/GenBank/DDBJ databases">
        <title>Bradyrhizobium diversity isolated from nodules of Indigofera sp.</title>
        <authorList>
            <person name="Klepa M."/>
            <person name="Helene L."/>
            <person name="Hungria M."/>
        </authorList>
    </citation>
    <scope>NUCLEOTIDE SEQUENCE [LARGE SCALE GENOMIC DNA]</scope>
    <source>
        <strain evidence="1 2">WSM 1791</strain>
    </source>
</reference>
<dbReference type="AlphaFoldDB" id="A0A7Y4LW35"/>
<dbReference type="GO" id="GO:0016702">
    <property type="term" value="F:oxidoreductase activity, acting on single donors with incorporation of molecular oxygen, incorporation of two atoms of oxygen"/>
    <property type="evidence" value="ECO:0007669"/>
    <property type="project" value="InterPro"/>
</dbReference>
<dbReference type="GO" id="GO:0005506">
    <property type="term" value="F:iron ion binding"/>
    <property type="evidence" value="ECO:0007669"/>
    <property type="project" value="InterPro"/>
</dbReference>
<name>A0A7Y4LW35_9BRAD</name>
<dbReference type="InterPro" id="IPR015889">
    <property type="entry name" value="Intradiol_dOase_core"/>
</dbReference>
<protein>
    <submittedName>
        <fullName evidence="1">Uncharacterized protein</fullName>
    </submittedName>
</protein>
<gene>
    <name evidence="1" type="ORF">HCN58_15780</name>
</gene>
<dbReference type="RefSeq" id="WP_171580254.1">
    <property type="nucleotide sequence ID" value="NZ_JAAVLX010000004.1"/>
</dbReference>
<organism evidence="1 2">
    <name type="scientific">Bradyrhizobium australiense</name>
    <dbReference type="NCBI Taxonomy" id="2721161"/>
    <lineage>
        <taxon>Bacteria</taxon>
        <taxon>Pseudomonadati</taxon>
        <taxon>Pseudomonadota</taxon>
        <taxon>Alphaproteobacteria</taxon>
        <taxon>Hyphomicrobiales</taxon>
        <taxon>Nitrobacteraceae</taxon>
        <taxon>Bradyrhizobium</taxon>
    </lineage>
</organism>
<sequence length="89" mass="9835">MRNFDEATIADAVLQCVRAAKDDRVCQVSEALVRHLHVFVREIEPHVFAAGHPYLDSDVVFGVKDSLVRQFAAVPAGTAVDGRQITQPY</sequence>
<accession>A0A7Y4LW35</accession>
<comment type="caution">
    <text evidence="1">The sequence shown here is derived from an EMBL/GenBank/DDBJ whole genome shotgun (WGS) entry which is preliminary data.</text>
</comment>
<dbReference type="Proteomes" id="UP000544122">
    <property type="component" value="Unassembled WGS sequence"/>
</dbReference>
<dbReference type="EMBL" id="JAAVLX010000004">
    <property type="protein sequence ID" value="NOJ41042.1"/>
    <property type="molecule type" value="Genomic_DNA"/>
</dbReference>
<dbReference type="SUPFAM" id="SSF49482">
    <property type="entry name" value="Aromatic compound dioxygenase"/>
    <property type="match status" value="1"/>
</dbReference>
<evidence type="ECO:0000313" key="2">
    <source>
        <dbReference type="Proteomes" id="UP000544122"/>
    </source>
</evidence>
<keyword evidence="2" id="KW-1185">Reference proteome</keyword>